<evidence type="ECO:0000313" key="3">
    <source>
        <dbReference type="Ensembl" id="ENSSGRP00000000555.1"/>
    </source>
</evidence>
<dbReference type="Pfam" id="PF01799">
    <property type="entry name" value="Fer2_2"/>
    <property type="match status" value="1"/>
</dbReference>
<dbReference type="GO" id="GO:0005506">
    <property type="term" value="F:iron ion binding"/>
    <property type="evidence" value="ECO:0007669"/>
    <property type="project" value="InterPro"/>
</dbReference>
<dbReference type="InterPro" id="IPR016208">
    <property type="entry name" value="Ald_Oxase/xanthine_DH-like"/>
</dbReference>
<dbReference type="Gene3D" id="3.10.20.30">
    <property type="match status" value="1"/>
</dbReference>
<organism evidence="3 4">
    <name type="scientific">Sinocyclocheilus grahami</name>
    <name type="common">Dianchi golden-line fish</name>
    <name type="synonym">Barbus grahami</name>
    <dbReference type="NCBI Taxonomy" id="75366"/>
    <lineage>
        <taxon>Eukaryota</taxon>
        <taxon>Metazoa</taxon>
        <taxon>Chordata</taxon>
        <taxon>Craniata</taxon>
        <taxon>Vertebrata</taxon>
        <taxon>Euteleostomi</taxon>
        <taxon>Actinopterygii</taxon>
        <taxon>Neopterygii</taxon>
        <taxon>Teleostei</taxon>
        <taxon>Ostariophysi</taxon>
        <taxon>Cypriniformes</taxon>
        <taxon>Cyprinidae</taxon>
        <taxon>Cyprininae</taxon>
        <taxon>Sinocyclocheilus</taxon>
    </lineage>
</organism>
<dbReference type="Gene3D" id="1.10.150.120">
    <property type="entry name" value="[2Fe-2S]-binding domain"/>
    <property type="match status" value="1"/>
</dbReference>
<dbReference type="InParanoid" id="A0A672JWD8"/>
<dbReference type="SUPFAM" id="SSF47741">
    <property type="entry name" value="CO dehydrogenase ISP C-domain like"/>
    <property type="match status" value="1"/>
</dbReference>
<dbReference type="Ensembl" id="ENSSGRT00000000627.1">
    <property type="protein sequence ID" value="ENSSGRP00000000555.1"/>
    <property type="gene ID" value="ENSSGRG00000000379.1"/>
</dbReference>
<keyword evidence="4" id="KW-1185">Reference proteome</keyword>
<accession>A0A672JWD8</accession>
<dbReference type="GO" id="GO:0016491">
    <property type="term" value="F:oxidoreductase activity"/>
    <property type="evidence" value="ECO:0007669"/>
    <property type="project" value="InterPro"/>
</dbReference>
<dbReference type="InterPro" id="IPR036318">
    <property type="entry name" value="FAD-bd_PCMH-like_sf"/>
</dbReference>
<evidence type="ECO:0000259" key="2">
    <source>
        <dbReference type="Pfam" id="PF01799"/>
    </source>
</evidence>
<dbReference type="PANTHER" id="PTHR45444">
    <property type="entry name" value="XANTHINE DEHYDROGENASE"/>
    <property type="match status" value="1"/>
</dbReference>
<sequence>MVVSFCCFYVKIVEKNADPEEMLLAYLRRKSKKKIHWSVNACLQPICSLHGVAVVTVEGIGSTKTKLHPVQELIAMAHGSQCGFCTPGMVMSMYTLLRNNPQPTTEDIQETLGGNLCRCTGYRPIIDGFKTFCNVRTISGELFSMDNVLPLDPTLKDLIFPPELLVSKPCVLFVGEKVRCIPPADLKDLIKLKAEYPNAPLLVGNITIGWFQEEVHPSIHPTGLFFYRAKDESKVKVT</sequence>
<dbReference type="AlphaFoldDB" id="A0A672JWD8"/>
<evidence type="ECO:0000256" key="1">
    <source>
        <dbReference type="ARBA" id="ARBA00001974"/>
    </source>
</evidence>
<dbReference type="InterPro" id="IPR036884">
    <property type="entry name" value="2Fe-2S-bd_dom_sf"/>
</dbReference>
<reference evidence="3" key="2">
    <citation type="submission" date="2025-09" db="UniProtKB">
        <authorList>
            <consortium name="Ensembl"/>
        </authorList>
    </citation>
    <scope>IDENTIFICATION</scope>
</reference>
<dbReference type="InterPro" id="IPR012675">
    <property type="entry name" value="Beta-grasp_dom_sf"/>
</dbReference>
<reference evidence="3" key="1">
    <citation type="submission" date="2025-08" db="UniProtKB">
        <authorList>
            <consortium name="Ensembl"/>
        </authorList>
    </citation>
    <scope>IDENTIFICATION</scope>
</reference>
<protein>
    <recommendedName>
        <fullName evidence="2">[2Fe-2S]-binding domain-containing protein</fullName>
    </recommendedName>
</protein>
<name>A0A672JWD8_SINGR</name>
<evidence type="ECO:0000313" key="4">
    <source>
        <dbReference type="Proteomes" id="UP000472262"/>
    </source>
</evidence>
<feature type="domain" description="[2Fe-2S]-binding" evidence="2">
    <location>
        <begin position="56"/>
        <end position="129"/>
    </location>
</feature>
<proteinExistence type="predicted"/>
<dbReference type="Gene3D" id="3.30.43.10">
    <property type="entry name" value="Uridine Diphospho-n-acetylenolpyruvylglucosamine Reductase, domain 2"/>
    <property type="match status" value="1"/>
</dbReference>
<dbReference type="GO" id="GO:0050660">
    <property type="term" value="F:flavin adenine dinucleotide binding"/>
    <property type="evidence" value="ECO:0007669"/>
    <property type="project" value="InterPro"/>
</dbReference>
<dbReference type="InterPro" id="IPR016167">
    <property type="entry name" value="FAD-bd_PCMH_sub1"/>
</dbReference>
<dbReference type="Proteomes" id="UP000472262">
    <property type="component" value="Unassembled WGS sequence"/>
</dbReference>
<comment type="cofactor">
    <cofactor evidence="1">
        <name>FAD</name>
        <dbReference type="ChEBI" id="CHEBI:57692"/>
    </cofactor>
</comment>
<dbReference type="PANTHER" id="PTHR45444:SF3">
    <property type="entry name" value="XANTHINE DEHYDROGENASE"/>
    <property type="match status" value="1"/>
</dbReference>
<dbReference type="SUPFAM" id="SSF56176">
    <property type="entry name" value="FAD-binding/transporter-associated domain-like"/>
    <property type="match status" value="1"/>
</dbReference>
<dbReference type="InterPro" id="IPR002888">
    <property type="entry name" value="2Fe-2S-bd"/>
</dbReference>